<evidence type="ECO:0000256" key="1">
    <source>
        <dbReference type="ARBA" id="ARBA00022536"/>
    </source>
</evidence>
<keyword evidence="2" id="KW-0732">Signal</keyword>
<evidence type="ECO:0000256" key="5">
    <source>
        <dbReference type="SAM" id="Phobius"/>
    </source>
</evidence>
<evidence type="ECO:0000256" key="4">
    <source>
        <dbReference type="ARBA" id="ARBA00023157"/>
    </source>
</evidence>
<dbReference type="Gene3D" id="2.170.300.10">
    <property type="entry name" value="Tie2 ligand-binding domain superfamily"/>
    <property type="match status" value="1"/>
</dbReference>
<keyword evidence="5" id="KW-0472">Membrane</keyword>
<protein>
    <recommendedName>
        <fullName evidence="6">EGF-like domain-containing protein</fullName>
    </recommendedName>
</protein>
<keyword evidence="8" id="KW-1185">Reference proteome</keyword>
<evidence type="ECO:0000313" key="7">
    <source>
        <dbReference type="EMBL" id="CAC5390178.1"/>
    </source>
</evidence>
<dbReference type="GO" id="GO:0005044">
    <property type="term" value="F:scavenger receptor activity"/>
    <property type="evidence" value="ECO:0007669"/>
    <property type="project" value="InterPro"/>
</dbReference>
<dbReference type="PROSITE" id="PS00022">
    <property type="entry name" value="EGF_1"/>
    <property type="match status" value="1"/>
</dbReference>
<sequence>MEKRARSTAKIVLFFTYYAFFETIRCTTLKITDPNVCPRKSEYNLFSSNFIYEEGAGGACPAGRYGFECLQSCVPNWHGVQCNYQCDCTDNKKCDPVHGCVCSIGSYGSKCSNACPSGSYGINCKEECFCAHDAKCDPVTGSCLCSAGWFGDHCTKECHQGYYDYNLNYNCSGTCVCNDGATCNNHSGICECKNKTSCINIKKKQIPKDNTSTVYVNRNLFIVVATLSVSIVCVLLLALTYLLLGRYLKHRLNRSSQNDGNETHIVQGHYDEINHYSETRDNELHDMRSSGVIENDNLQYRFQRTTNREHGYQNNAQALSNINMFEEQYHNMYCSLQLINEDYLNPYCALRFERRVKSCIF</sequence>
<keyword evidence="5" id="KW-1133">Transmembrane helix</keyword>
<dbReference type="InterPro" id="IPR000742">
    <property type="entry name" value="EGF"/>
</dbReference>
<dbReference type="PANTHER" id="PTHR24043">
    <property type="entry name" value="SCAVENGER RECEPTOR CLASS F"/>
    <property type="match status" value="1"/>
</dbReference>
<keyword evidence="3" id="KW-0677">Repeat</keyword>
<evidence type="ECO:0000259" key="6">
    <source>
        <dbReference type="PROSITE" id="PS00022"/>
    </source>
</evidence>
<organism evidence="7 8">
    <name type="scientific">Mytilus coruscus</name>
    <name type="common">Sea mussel</name>
    <dbReference type="NCBI Taxonomy" id="42192"/>
    <lineage>
        <taxon>Eukaryota</taxon>
        <taxon>Metazoa</taxon>
        <taxon>Spiralia</taxon>
        <taxon>Lophotrochozoa</taxon>
        <taxon>Mollusca</taxon>
        <taxon>Bivalvia</taxon>
        <taxon>Autobranchia</taxon>
        <taxon>Pteriomorphia</taxon>
        <taxon>Mytilida</taxon>
        <taxon>Mytiloidea</taxon>
        <taxon>Mytilidae</taxon>
        <taxon>Mytilinae</taxon>
        <taxon>Mytilus</taxon>
    </lineage>
</organism>
<accession>A0A6J8C1B7</accession>
<dbReference type="PANTHER" id="PTHR24043:SF8">
    <property type="entry name" value="EGF-LIKE DOMAIN-CONTAINING PROTEIN"/>
    <property type="match status" value="1"/>
</dbReference>
<dbReference type="OrthoDB" id="6141792at2759"/>
<evidence type="ECO:0000256" key="3">
    <source>
        <dbReference type="ARBA" id="ARBA00022737"/>
    </source>
</evidence>
<feature type="domain" description="EGF-like" evidence="6">
    <location>
        <begin position="143"/>
        <end position="154"/>
    </location>
</feature>
<dbReference type="AlphaFoldDB" id="A0A6J8C1B7"/>
<keyword evidence="5" id="KW-0812">Transmembrane</keyword>
<dbReference type="Proteomes" id="UP000507470">
    <property type="component" value="Unassembled WGS sequence"/>
</dbReference>
<keyword evidence="1" id="KW-0245">EGF-like domain</keyword>
<evidence type="ECO:0000313" key="8">
    <source>
        <dbReference type="Proteomes" id="UP000507470"/>
    </source>
</evidence>
<evidence type="ECO:0000256" key="2">
    <source>
        <dbReference type="ARBA" id="ARBA00022729"/>
    </source>
</evidence>
<gene>
    <name evidence="7" type="ORF">MCOR_25293</name>
</gene>
<feature type="transmembrane region" description="Helical" evidence="5">
    <location>
        <begin position="220"/>
        <end position="244"/>
    </location>
</feature>
<keyword evidence="4" id="KW-1015">Disulfide bond</keyword>
<dbReference type="InterPro" id="IPR042635">
    <property type="entry name" value="MEGF10/SREC1/2-like"/>
</dbReference>
<dbReference type="EMBL" id="CACVKT020004469">
    <property type="protein sequence ID" value="CAC5390178.1"/>
    <property type="molecule type" value="Genomic_DNA"/>
</dbReference>
<name>A0A6J8C1B7_MYTCO</name>
<proteinExistence type="predicted"/>
<dbReference type="FunFam" id="2.170.300.10:FF:000041">
    <property type="entry name" value="Tyrosine protein kinase receptor tie-1, putative"/>
    <property type="match status" value="1"/>
</dbReference>
<reference evidence="7 8" key="1">
    <citation type="submission" date="2020-06" db="EMBL/GenBank/DDBJ databases">
        <authorList>
            <person name="Li R."/>
            <person name="Bekaert M."/>
        </authorList>
    </citation>
    <scope>NUCLEOTIDE SEQUENCE [LARGE SCALE GENOMIC DNA]</scope>
    <source>
        <strain evidence="8">wild</strain>
    </source>
</reference>